<dbReference type="GO" id="GO:0070482">
    <property type="term" value="P:response to oxygen levels"/>
    <property type="evidence" value="ECO:0007669"/>
    <property type="project" value="TreeGrafter"/>
</dbReference>
<dbReference type="InterPro" id="IPR038158">
    <property type="entry name" value="H-NOX_domain_sf"/>
</dbReference>
<dbReference type="AlphaFoldDB" id="A0A1E5BHY1"/>
<gene>
    <name evidence="2" type="ORF">A1QO_18875</name>
</gene>
<dbReference type="eggNOG" id="COG1719">
    <property type="taxonomic scope" value="Bacteria"/>
</dbReference>
<feature type="domain" description="Heme NO-binding" evidence="1">
    <location>
        <begin position="2"/>
        <end position="160"/>
    </location>
</feature>
<sequence length="180" mass="20357">MKGLIFTEFMELVEREFGLEVLDTILDEAGDSGIYTSVGSYDHKALVKLIVTLSKKTDIPSEQLQEVFGQSVFITLYKSMPDNAELNQCASSFQFIRHVEDYIHLEVKKLYPDAKPPSFDFISETQTEMVFDYKSARCMSHVCLGLIKGCAEHFNESVNIATQSQTTNHDHVRFTLTLGS</sequence>
<dbReference type="GO" id="GO:0004383">
    <property type="term" value="F:guanylate cyclase activity"/>
    <property type="evidence" value="ECO:0007669"/>
    <property type="project" value="TreeGrafter"/>
</dbReference>
<protein>
    <submittedName>
        <fullName evidence="2">Guanylate cyclase</fullName>
    </submittedName>
</protein>
<dbReference type="Gene3D" id="3.90.1520.10">
    <property type="entry name" value="H-NOX domain"/>
    <property type="match status" value="1"/>
</dbReference>
<dbReference type="PANTHER" id="PTHR45655">
    <property type="entry name" value="GUANYLATE CYCLASE SOLUBLE SUBUNIT BETA-2"/>
    <property type="match status" value="1"/>
</dbReference>
<dbReference type="GO" id="GO:0019934">
    <property type="term" value="P:cGMP-mediated signaling"/>
    <property type="evidence" value="ECO:0007669"/>
    <property type="project" value="TreeGrafter"/>
</dbReference>
<dbReference type="STRING" id="1187848.A1QO_18875"/>
<proteinExistence type="predicted"/>
<evidence type="ECO:0000313" key="3">
    <source>
        <dbReference type="Proteomes" id="UP000094741"/>
    </source>
</evidence>
<dbReference type="GO" id="GO:0008074">
    <property type="term" value="C:guanylate cyclase complex, soluble"/>
    <property type="evidence" value="ECO:0007669"/>
    <property type="project" value="TreeGrafter"/>
</dbReference>
<dbReference type="Proteomes" id="UP000094741">
    <property type="component" value="Unassembled WGS sequence"/>
</dbReference>
<organism evidence="2 3">
    <name type="scientific">Vibrio genomosp. F10 str. ZF-129</name>
    <dbReference type="NCBI Taxonomy" id="1187848"/>
    <lineage>
        <taxon>Bacteria</taxon>
        <taxon>Pseudomonadati</taxon>
        <taxon>Pseudomonadota</taxon>
        <taxon>Gammaproteobacteria</taxon>
        <taxon>Vibrionales</taxon>
        <taxon>Vibrionaceae</taxon>
        <taxon>Vibrio</taxon>
    </lineage>
</organism>
<dbReference type="InterPro" id="IPR011644">
    <property type="entry name" value="Heme_NO-bd"/>
</dbReference>
<dbReference type="OrthoDB" id="7266652at2"/>
<dbReference type="InterPro" id="IPR024096">
    <property type="entry name" value="NO_sig/Golgi_transp_ligand-bd"/>
</dbReference>
<dbReference type="RefSeq" id="WP_017034416.1">
    <property type="nucleotide sequence ID" value="NZ_AJYQ02000038.1"/>
</dbReference>
<name>A0A1E5BHY1_9VIBR</name>
<dbReference type="Pfam" id="PF07700">
    <property type="entry name" value="HNOB"/>
    <property type="match status" value="1"/>
</dbReference>
<dbReference type="SUPFAM" id="SSF111126">
    <property type="entry name" value="Ligand-binding domain in the NO signalling and Golgi transport"/>
    <property type="match status" value="1"/>
</dbReference>
<comment type="caution">
    <text evidence="2">The sequence shown here is derived from an EMBL/GenBank/DDBJ whole genome shotgun (WGS) entry which is preliminary data.</text>
</comment>
<evidence type="ECO:0000259" key="1">
    <source>
        <dbReference type="Pfam" id="PF07700"/>
    </source>
</evidence>
<dbReference type="PANTHER" id="PTHR45655:SF6">
    <property type="entry name" value="HEAD-SPECIFIC GUANYLATE CYCLASE"/>
    <property type="match status" value="1"/>
</dbReference>
<dbReference type="EMBL" id="AJYQ02000038">
    <property type="protein sequence ID" value="OEE36655.1"/>
    <property type="molecule type" value="Genomic_DNA"/>
</dbReference>
<accession>A0A1E5BHY1</accession>
<dbReference type="GO" id="GO:0020037">
    <property type="term" value="F:heme binding"/>
    <property type="evidence" value="ECO:0007669"/>
    <property type="project" value="InterPro"/>
</dbReference>
<reference evidence="2 3" key="1">
    <citation type="journal article" date="2012" name="Science">
        <title>Ecological populations of bacteria act as socially cohesive units of antibiotic production and resistance.</title>
        <authorList>
            <person name="Cordero O.X."/>
            <person name="Wildschutte H."/>
            <person name="Kirkup B."/>
            <person name="Proehl S."/>
            <person name="Ngo L."/>
            <person name="Hussain F."/>
            <person name="Le Roux F."/>
            <person name="Mincer T."/>
            <person name="Polz M.F."/>
        </authorList>
    </citation>
    <scope>NUCLEOTIDE SEQUENCE [LARGE SCALE GENOMIC DNA]</scope>
    <source>
        <strain evidence="2 3">ZF-129</strain>
    </source>
</reference>
<evidence type="ECO:0000313" key="2">
    <source>
        <dbReference type="EMBL" id="OEE36655.1"/>
    </source>
</evidence>